<dbReference type="EMBL" id="VDLY02000001">
    <property type="protein sequence ID" value="KAB8171155.1"/>
    <property type="molecule type" value="Genomic_DNA"/>
</dbReference>
<evidence type="ECO:0000313" key="2">
    <source>
        <dbReference type="EMBL" id="KAB8171155.1"/>
    </source>
</evidence>
<feature type="transmembrane region" description="Helical" evidence="1">
    <location>
        <begin position="186"/>
        <end position="204"/>
    </location>
</feature>
<dbReference type="Pfam" id="PF10935">
    <property type="entry name" value="DUF2637"/>
    <property type="match status" value="1"/>
</dbReference>
<dbReference type="InterPro" id="IPR021235">
    <property type="entry name" value="DUF2637"/>
</dbReference>
<dbReference type="Proteomes" id="UP000314251">
    <property type="component" value="Unassembled WGS sequence"/>
</dbReference>
<evidence type="ECO:0000256" key="1">
    <source>
        <dbReference type="SAM" id="Phobius"/>
    </source>
</evidence>
<proteinExistence type="predicted"/>
<evidence type="ECO:0000313" key="3">
    <source>
        <dbReference type="Proteomes" id="UP000314251"/>
    </source>
</evidence>
<feature type="transmembrane region" description="Helical" evidence="1">
    <location>
        <begin position="160"/>
        <end position="180"/>
    </location>
</feature>
<reference evidence="2" key="1">
    <citation type="submission" date="2019-10" db="EMBL/GenBank/DDBJ databases">
        <title>Nonomuraea sp. nov., isolated from Phyllanthus amarus.</title>
        <authorList>
            <person name="Klykleung N."/>
            <person name="Tanasupawat S."/>
        </authorList>
    </citation>
    <scope>NUCLEOTIDE SEQUENCE [LARGE SCALE GENOMIC DNA]</scope>
    <source>
        <strain evidence="2">3MP-10</strain>
    </source>
</reference>
<organism evidence="2 3">
    <name type="scientific">Streptomyces mimosae</name>
    <dbReference type="NCBI Taxonomy" id="2586635"/>
    <lineage>
        <taxon>Bacteria</taxon>
        <taxon>Bacillati</taxon>
        <taxon>Actinomycetota</taxon>
        <taxon>Actinomycetes</taxon>
        <taxon>Kitasatosporales</taxon>
        <taxon>Streptomycetaceae</taxon>
        <taxon>Streptomyces</taxon>
    </lineage>
</organism>
<gene>
    <name evidence="2" type="ORF">FH607_002245</name>
</gene>
<keyword evidence="1" id="KW-0812">Transmembrane</keyword>
<protein>
    <submittedName>
        <fullName evidence="2">DUF2637 domain-containing protein</fullName>
    </submittedName>
</protein>
<keyword evidence="3" id="KW-1185">Reference proteome</keyword>
<feature type="transmembrane region" description="Helical" evidence="1">
    <location>
        <begin position="131"/>
        <end position="148"/>
    </location>
</feature>
<comment type="caution">
    <text evidence="2">The sequence shown here is derived from an EMBL/GenBank/DDBJ whole genome shotgun (WGS) entry which is preliminary data.</text>
</comment>
<sequence>MMHDSRGAAWPHGTEEMGVFVPPELRTGPHPDLHPVGNAWGFGDDTARLTDLLKTEELAEPPMPPRHRRTRHRVSVPRESAKVRWLRWASLLLGATTAVLVAMLSVLGGLISYQPLRDAAAPGQSGLLNAWWPLLVYGPWLVASLSILRAALHQRTVRHSWVVVILFSGLAVCLSVAQAPMTAVDIAVAAVPPISALVAFHQIVKQMTLTNPPRHALPRQRTGHHRG</sequence>
<keyword evidence="1" id="KW-0472">Membrane</keyword>
<dbReference type="AlphaFoldDB" id="A0A5N6ASL3"/>
<name>A0A5N6ASL3_9ACTN</name>
<feature type="transmembrane region" description="Helical" evidence="1">
    <location>
        <begin position="88"/>
        <end position="111"/>
    </location>
</feature>
<accession>A0A5N6ASL3</accession>
<dbReference type="OrthoDB" id="3855580at2"/>
<keyword evidence="1" id="KW-1133">Transmembrane helix</keyword>